<keyword evidence="3 7" id="KW-1134">Transmembrane beta strand</keyword>
<dbReference type="Pfam" id="PF13715">
    <property type="entry name" value="CarbopepD_reg_2"/>
    <property type="match status" value="1"/>
</dbReference>
<dbReference type="Pfam" id="PF07660">
    <property type="entry name" value="STN"/>
    <property type="match status" value="1"/>
</dbReference>
<evidence type="ECO:0000259" key="10">
    <source>
        <dbReference type="Pfam" id="PF07715"/>
    </source>
</evidence>
<dbReference type="GO" id="GO:0009279">
    <property type="term" value="C:cell outer membrane"/>
    <property type="evidence" value="ECO:0007669"/>
    <property type="project" value="UniProtKB-SubCell"/>
</dbReference>
<accession>A0A4R0PZL6</accession>
<reference evidence="11 12" key="1">
    <citation type="submission" date="2019-02" db="EMBL/GenBank/DDBJ databases">
        <title>Pedobacter sp. RP-3-21 sp. nov., isolated from Arctic soil.</title>
        <authorList>
            <person name="Dahal R.H."/>
        </authorList>
    </citation>
    <scope>NUCLEOTIDE SEQUENCE [LARGE SCALE GENOMIC DNA]</scope>
    <source>
        <strain evidence="11 12">RP-3-21</strain>
    </source>
</reference>
<evidence type="ECO:0000256" key="6">
    <source>
        <dbReference type="ARBA" id="ARBA00023237"/>
    </source>
</evidence>
<evidence type="ECO:0000313" key="12">
    <source>
        <dbReference type="Proteomes" id="UP000293925"/>
    </source>
</evidence>
<keyword evidence="2 7" id="KW-0813">Transport</keyword>
<evidence type="ECO:0000259" key="9">
    <source>
        <dbReference type="Pfam" id="PF07660"/>
    </source>
</evidence>
<dbReference type="InterPro" id="IPR008969">
    <property type="entry name" value="CarboxyPept-like_regulatory"/>
</dbReference>
<keyword evidence="4 7" id="KW-0812">Transmembrane</keyword>
<evidence type="ECO:0000313" key="11">
    <source>
        <dbReference type="EMBL" id="TCD28691.1"/>
    </source>
</evidence>
<keyword evidence="6 7" id="KW-0998">Cell outer membrane</keyword>
<dbReference type="OrthoDB" id="9768177at2"/>
<comment type="similarity">
    <text evidence="7">Belongs to the TonB-dependent receptor family.</text>
</comment>
<evidence type="ECO:0000256" key="5">
    <source>
        <dbReference type="ARBA" id="ARBA00023136"/>
    </source>
</evidence>
<comment type="caution">
    <text evidence="11">The sequence shown here is derived from an EMBL/GenBank/DDBJ whole genome shotgun (WGS) entry which is preliminary data.</text>
</comment>
<name>A0A4R0PZL6_9SPHI</name>
<dbReference type="AlphaFoldDB" id="A0A4R0PZL6"/>
<dbReference type="Pfam" id="PF07715">
    <property type="entry name" value="Plug"/>
    <property type="match status" value="1"/>
</dbReference>
<dbReference type="InterPro" id="IPR036942">
    <property type="entry name" value="Beta-barrel_TonB_sf"/>
</dbReference>
<dbReference type="InterPro" id="IPR012910">
    <property type="entry name" value="Plug_dom"/>
</dbReference>
<dbReference type="SUPFAM" id="SSF49464">
    <property type="entry name" value="Carboxypeptidase regulatory domain-like"/>
    <property type="match status" value="1"/>
</dbReference>
<gene>
    <name evidence="11" type="ORF">EZ456_04725</name>
</gene>
<dbReference type="InterPro" id="IPR023996">
    <property type="entry name" value="TonB-dep_OMP_SusC/RagA"/>
</dbReference>
<evidence type="ECO:0000256" key="2">
    <source>
        <dbReference type="ARBA" id="ARBA00022448"/>
    </source>
</evidence>
<proteinExistence type="inferred from homology"/>
<evidence type="ECO:0000256" key="4">
    <source>
        <dbReference type="ARBA" id="ARBA00022692"/>
    </source>
</evidence>
<dbReference type="PROSITE" id="PS52016">
    <property type="entry name" value="TONB_DEPENDENT_REC_3"/>
    <property type="match status" value="1"/>
</dbReference>
<dbReference type="Proteomes" id="UP000293925">
    <property type="component" value="Unassembled WGS sequence"/>
</dbReference>
<comment type="subcellular location">
    <subcellularLocation>
        <location evidence="1 7">Cell outer membrane</location>
        <topology evidence="1 7">Multi-pass membrane protein</topology>
    </subcellularLocation>
</comment>
<protein>
    <submittedName>
        <fullName evidence="11">SusC/RagA family TonB-linked outer membrane protein</fullName>
    </submittedName>
</protein>
<sequence length="1142" mass="125651">MTEKQYSGGNRNTVDAEKMHRSEFFKLLPFTTESTFKPNQFKCMDFYTLKRPVLFMKLTAILLLFFIMQSSASSFAQKISINVRNTPVSEIFKMITKQSGYDFIYNDYDLKLAKKISIQLQHADINSALELCLKDQGVTYLIKDKTIIIKKKEKSIFENISGFLSLDVSIKGTVMSEDGSSIPNVNIRMKGGKVIAVSNSEGEFRISVPEGTILEFVSVGYKTQEMPVRKNADKFTVLLAQDISKLDEVAVQAYGKGSQRLATSNISKVSGEEINKQPVNNVFQALEGRIPGMVVSQNTGVPGARLNVQIRGRANFDSSLSSDQPLFIIDGVPVAAGNDKVNVNLGPFGVATTDGLSAFAGLNAADIESIDVLKDADATAIYGSRGANGVILITTKKGRPGKLKINATVYSGVSNVSMLPKMMNTQQYLEMRNEAFANDNITKTNANAYDVLLWDNSRYTDFAKLLVGNSAKTNDAQVTFSGGDKNTQYRLGGGYHKDGTVWPGEKSSARASVSFNLHSASENQNFTIDFSGLYSIAKSDLVAGDLAAAVTLPPNFKLYDEKGNLAWNEGGYDGKDNPLAQLKLIYLSNMNSLNANTVLNYKITKDLTVRSSFGYNSTITNDKRLMPISSQNPNKPNLGGLSLLGNSVFKNWIAEPQAEYTKKIGRGALNVLLGATYNSRNTTSLQGRGTGYTGDDLLESLGSAPTVSINNTSSTYNYQAFFGRINYNWDQKYIINLTGRRDGSSRFGPESRFSSFGAVGGAWIFSSEDFFKDNQAFSYGKLRGSYGVTGNDQIGEYSYLDSYITGSNYGDSTTLAPGKLYNPKLHWERNIKAELGLELGFLKDRILFTASVYQNISSDPLVSYPLPRITGFTAVVNNLEGVKVQNRGLELTLTTKNINTTDFRWASDFNITLPKNILKEYPDLASSSYATKYAIGESLNRIFANELLGVDPTTGLYTLKDANGDKIANALDYIVRGNTDPKFYGGLNNTFSYKRFTASFFLQFTSQLGKDWRASQNFNLPGVMLNFPTLALDRWQAPGQHTDVQKYTTLPGSLNGLSGTYAYISSGSSYTDASYLRLKNIYLAYDLPANWLSAIRISSCKLYFQAQNVFVITGYQGGDPETQSYTRMAPLRTFTGGLQVSL</sequence>
<feature type="domain" description="Secretin/TonB short N-terminal" evidence="9">
    <location>
        <begin position="101"/>
        <end position="152"/>
    </location>
</feature>
<keyword evidence="8" id="KW-1133">Transmembrane helix</keyword>
<organism evidence="11 12">
    <name type="scientific">Pedobacter psychrodurus</name>
    <dbReference type="NCBI Taxonomy" id="2530456"/>
    <lineage>
        <taxon>Bacteria</taxon>
        <taxon>Pseudomonadati</taxon>
        <taxon>Bacteroidota</taxon>
        <taxon>Sphingobacteriia</taxon>
        <taxon>Sphingobacteriales</taxon>
        <taxon>Sphingobacteriaceae</taxon>
        <taxon>Pedobacter</taxon>
    </lineage>
</organism>
<dbReference type="NCBIfam" id="TIGR04057">
    <property type="entry name" value="SusC_RagA_signa"/>
    <property type="match status" value="1"/>
</dbReference>
<dbReference type="EMBL" id="SJSO01000003">
    <property type="protein sequence ID" value="TCD28691.1"/>
    <property type="molecule type" value="Genomic_DNA"/>
</dbReference>
<evidence type="ECO:0000256" key="3">
    <source>
        <dbReference type="ARBA" id="ARBA00022452"/>
    </source>
</evidence>
<feature type="domain" description="TonB-dependent receptor plug" evidence="10">
    <location>
        <begin position="260"/>
        <end position="390"/>
    </location>
</feature>
<dbReference type="NCBIfam" id="TIGR04056">
    <property type="entry name" value="OMP_RagA_SusC"/>
    <property type="match status" value="1"/>
</dbReference>
<evidence type="ECO:0000256" key="7">
    <source>
        <dbReference type="PROSITE-ProRule" id="PRU01360"/>
    </source>
</evidence>
<evidence type="ECO:0000256" key="8">
    <source>
        <dbReference type="SAM" id="Phobius"/>
    </source>
</evidence>
<dbReference type="Gene3D" id="2.40.170.20">
    <property type="entry name" value="TonB-dependent receptor, beta-barrel domain"/>
    <property type="match status" value="1"/>
</dbReference>
<keyword evidence="12" id="KW-1185">Reference proteome</keyword>
<dbReference type="Gene3D" id="2.170.130.10">
    <property type="entry name" value="TonB-dependent receptor, plug domain"/>
    <property type="match status" value="1"/>
</dbReference>
<dbReference type="Gene3D" id="2.60.40.1120">
    <property type="entry name" value="Carboxypeptidase-like, regulatory domain"/>
    <property type="match status" value="1"/>
</dbReference>
<dbReference type="InterPro" id="IPR037066">
    <property type="entry name" value="Plug_dom_sf"/>
</dbReference>
<dbReference type="InterPro" id="IPR011662">
    <property type="entry name" value="Secretin/TonB_short_N"/>
</dbReference>
<feature type="transmembrane region" description="Helical" evidence="8">
    <location>
        <begin position="54"/>
        <end position="76"/>
    </location>
</feature>
<keyword evidence="5 7" id="KW-0472">Membrane</keyword>
<dbReference type="InterPro" id="IPR023997">
    <property type="entry name" value="TonB-dep_OMP_SusC/RagA_CS"/>
</dbReference>
<dbReference type="InterPro" id="IPR039426">
    <property type="entry name" value="TonB-dep_rcpt-like"/>
</dbReference>
<evidence type="ECO:0000256" key="1">
    <source>
        <dbReference type="ARBA" id="ARBA00004571"/>
    </source>
</evidence>
<dbReference type="SUPFAM" id="SSF56935">
    <property type="entry name" value="Porins"/>
    <property type="match status" value="1"/>
</dbReference>